<evidence type="ECO:0000256" key="1">
    <source>
        <dbReference type="SAM" id="MobiDB-lite"/>
    </source>
</evidence>
<reference evidence="2" key="1">
    <citation type="submission" date="2019-03" db="EMBL/GenBank/DDBJ databases">
        <authorList>
            <person name="Mank J."/>
            <person name="Almeida P."/>
        </authorList>
    </citation>
    <scope>NUCLEOTIDE SEQUENCE</scope>
    <source>
        <strain evidence="2">78183</strain>
    </source>
</reference>
<proteinExistence type="predicted"/>
<accession>A0A6N2MVU0</accession>
<gene>
    <name evidence="2" type="ORF">SVIM_LOCUS414505</name>
</gene>
<dbReference type="EMBL" id="CAADRP010001941">
    <property type="protein sequence ID" value="VFU57362.1"/>
    <property type="molecule type" value="Genomic_DNA"/>
</dbReference>
<dbReference type="AlphaFoldDB" id="A0A6N2MVU0"/>
<feature type="region of interest" description="Disordered" evidence="1">
    <location>
        <begin position="94"/>
        <end position="114"/>
    </location>
</feature>
<name>A0A6N2MVU0_SALVM</name>
<protein>
    <submittedName>
        <fullName evidence="2">Uncharacterized protein</fullName>
    </submittedName>
</protein>
<evidence type="ECO:0000313" key="2">
    <source>
        <dbReference type="EMBL" id="VFU57362.1"/>
    </source>
</evidence>
<organism evidence="2">
    <name type="scientific">Salix viminalis</name>
    <name type="common">Common osier</name>
    <name type="synonym">Basket willow</name>
    <dbReference type="NCBI Taxonomy" id="40686"/>
    <lineage>
        <taxon>Eukaryota</taxon>
        <taxon>Viridiplantae</taxon>
        <taxon>Streptophyta</taxon>
        <taxon>Embryophyta</taxon>
        <taxon>Tracheophyta</taxon>
        <taxon>Spermatophyta</taxon>
        <taxon>Magnoliopsida</taxon>
        <taxon>eudicotyledons</taxon>
        <taxon>Gunneridae</taxon>
        <taxon>Pentapetalae</taxon>
        <taxon>rosids</taxon>
        <taxon>fabids</taxon>
        <taxon>Malpighiales</taxon>
        <taxon>Salicaceae</taxon>
        <taxon>Saliceae</taxon>
        <taxon>Salix</taxon>
    </lineage>
</organism>
<sequence>MESKIPENFESGHGRPIAAPAKGFQLLETLSEFDCLLRHLVLQFIASARYEMAADSLGFLASCFSIAIEPSTAEELQNLWLYLLAMTRGLSPRSSELPRHLQVPQKGRQDKSCCGSSLDLGRIRKNSIEERSMDGGLK</sequence>